<feature type="transmembrane region" description="Helical" evidence="14">
    <location>
        <begin position="205"/>
        <end position="223"/>
    </location>
</feature>
<dbReference type="GO" id="GO:0005886">
    <property type="term" value="C:plasma membrane"/>
    <property type="evidence" value="ECO:0007669"/>
    <property type="project" value="UniProtKB-SubCell"/>
</dbReference>
<dbReference type="AlphaFoldDB" id="A0A518CZN9"/>
<dbReference type="FunFam" id="1.20.1530.20:FF:000001">
    <property type="entry name" value="Glutathione-regulated potassium-efflux system protein KefB"/>
    <property type="match status" value="1"/>
</dbReference>
<dbReference type="OrthoDB" id="9793589at2"/>
<dbReference type="Pfam" id="PF00999">
    <property type="entry name" value="Na_H_Exchanger"/>
    <property type="match status" value="1"/>
</dbReference>
<feature type="transmembrane region" description="Helical" evidence="14">
    <location>
        <begin position="116"/>
        <end position="136"/>
    </location>
</feature>
<keyword evidence="3" id="KW-0813">Transport</keyword>
<feature type="region of interest" description="Disordered" evidence="13">
    <location>
        <begin position="617"/>
        <end position="650"/>
    </location>
</feature>
<dbReference type="InterPro" id="IPR036291">
    <property type="entry name" value="NAD(P)-bd_dom_sf"/>
</dbReference>
<feature type="transmembrane region" description="Helical" evidence="14">
    <location>
        <begin position="289"/>
        <end position="309"/>
    </location>
</feature>
<name>A0A518CZN9_9BACT</name>
<keyword evidence="17" id="KW-1185">Reference proteome</keyword>
<dbReference type="PROSITE" id="PS51201">
    <property type="entry name" value="RCK_N"/>
    <property type="match status" value="1"/>
</dbReference>
<keyword evidence="7" id="KW-0633">Potassium transport</keyword>
<keyword evidence="6" id="KW-0997">Cell inner membrane</keyword>
<dbReference type="InterPro" id="IPR006153">
    <property type="entry name" value="Cation/H_exchanger_TM"/>
</dbReference>
<feature type="transmembrane region" description="Helical" evidence="14">
    <location>
        <begin position="88"/>
        <end position="110"/>
    </location>
</feature>
<evidence type="ECO:0000256" key="12">
    <source>
        <dbReference type="ARBA" id="ARBA00023136"/>
    </source>
</evidence>
<feature type="transmembrane region" description="Helical" evidence="14">
    <location>
        <begin position="6"/>
        <end position="25"/>
    </location>
</feature>
<accession>A0A518CZN9</accession>
<dbReference type="GO" id="GO:0015297">
    <property type="term" value="F:antiporter activity"/>
    <property type="evidence" value="ECO:0007669"/>
    <property type="project" value="UniProtKB-KW"/>
</dbReference>
<evidence type="ECO:0000256" key="13">
    <source>
        <dbReference type="SAM" id="MobiDB-lite"/>
    </source>
</evidence>
<keyword evidence="9" id="KW-0630">Potassium</keyword>
<dbReference type="PANTHER" id="PTHR46157:SF4">
    <property type="entry name" value="K(+) EFFLUX ANTIPORTER 3, CHLOROPLASTIC"/>
    <property type="match status" value="1"/>
</dbReference>
<keyword evidence="8 14" id="KW-0812">Transmembrane</keyword>
<evidence type="ECO:0000256" key="3">
    <source>
        <dbReference type="ARBA" id="ARBA00022448"/>
    </source>
</evidence>
<comment type="similarity">
    <text evidence="2">Belongs to the monovalent cation:proton antiporter 2 (CPA2) transporter (TC 2.A.37) family.</text>
</comment>
<evidence type="ECO:0000256" key="6">
    <source>
        <dbReference type="ARBA" id="ARBA00022519"/>
    </source>
</evidence>
<sequence length="650" mass="69342">MYAESFFLDALVYLATAVVTVPIAKRLGLGSVLGYLLGGILIGPFALGFVGAEGQDVLHFAEFGVVLMLFVIGLELEPARVWRMRGPILGLGGLQVLATSAALTGLAIWAGVEWRSALAIGLALSLSSTAIVLQTLDEKGLMHTAGGQSAFAVLLFQDIAVIPMLAAFPLLAVHAAPTGSEAATEHASVEHGSSWVAGLGPWEQVGAVLGAVVAIVVVGRYGLRPIFRAIAASGLREVFTAAALLLVIGIALLMTKVGLSPALGTFLAGVVLANSEFRHELESDIEPFKGLLLGLFFIAVGTSIDFELIGAELGTILGLVAGLVVVKLVVLHLLGRLFRLGLDQNLLFSFGLAQGGEFAFVLTSFALSAGVLSETLAGRVIAVVALSMALAPVLMLFDEKVLRPRTGTRESGPPRATDVEDQERRVVIAGYGRFGEIVGRVLSAGGVRATVLDVDSDQVDLLRRLGFEVFYGDATRHDLLAAAGAARAELLVVAVDDPERAASIVDTARKHFPHLRIFARTRGRVDAQEFMVRGVDDVYRETLDSALRMGSDALNALGTPAHQALRTTQAFRRHEEKLVRELAEHRHERQIVDLARRRIADVEATLEADARRHVEPKDAGWDTTSLARDFAARPDGDRPDGDRPDGDRRS</sequence>
<feature type="transmembrane region" description="Helical" evidence="14">
    <location>
        <begin position="235"/>
        <end position="253"/>
    </location>
</feature>
<evidence type="ECO:0000256" key="8">
    <source>
        <dbReference type="ARBA" id="ARBA00022692"/>
    </source>
</evidence>
<organism evidence="16 17">
    <name type="scientific">Rohdeia mirabilis</name>
    <dbReference type="NCBI Taxonomy" id="2528008"/>
    <lineage>
        <taxon>Bacteria</taxon>
        <taxon>Pseudomonadati</taxon>
        <taxon>Planctomycetota</taxon>
        <taxon>Planctomycetia</taxon>
        <taxon>Planctomycetia incertae sedis</taxon>
        <taxon>Rohdeia</taxon>
    </lineage>
</organism>
<keyword evidence="5" id="KW-1003">Cell membrane</keyword>
<feature type="transmembrane region" description="Helical" evidence="14">
    <location>
        <begin position="376"/>
        <end position="397"/>
    </location>
</feature>
<dbReference type="InterPro" id="IPR003148">
    <property type="entry name" value="RCK_N"/>
</dbReference>
<dbReference type="GO" id="GO:0006813">
    <property type="term" value="P:potassium ion transport"/>
    <property type="evidence" value="ECO:0007669"/>
    <property type="project" value="UniProtKB-KW"/>
</dbReference>
<comment type="subcellular location">
    <subcellularLocation>
        <location evidence="1">Cell inner membrane</location>
        <topology evidence="1">Multi-pass membrane protein</topology>
    </subcellularLocation>
</comment>
<dbReference type="InterPro" id="IPR038770">
    <property type="entry name" value="Na+/solute_symporter_sf"/>
</dbReference>
<keyword evidence="10 14" id="KW-1133">Transmembrane helix</keyword>
<keyword evidence="4" id="KW-0050">Antiport</keyword>
<feature type="domain" description="RCK N-terminal" evidence="15">
    <location>
        <begin position="423"/>
        <end position="539"/>
    </location>
</feature>
<dbReference type="FunFam" id="3.40.50.720:FF:000036">
    <property type="entry name" value="Glutathione-regulated potassium-efflux system protein KefB"/>
    <property type="match status" value="1"/>
</dbReference>
<evidence type="ECO:0000313" key="16">
    <source>
        <dbReference type="EMBL" id="QDU84672.1"/>
    </source>
</evidence>
<feature type="transmembrane region" description="Helical" evidence="14">
    <location>
        <begin position="32"/>
        <end position="51"/>
    </location>
</feature>
<keyword evidence="11" id="KW-0406">Ion transport</keyword>
<evidence type="ECO:0000256" key="2">
    <source>
        <dbReference type="ARBA" id="ARBA00005551"/>
    </source>
</evidence>
<evidence type="ECO:0000259" key="15">
    <source>
        <dbReference type="PROSITE" id="PS51201"/>
    </source>
</evidence>
<dbReference type="Proteomes" id="UP000319342">
    <property type="component" value="Chromosome"/>
</dbReference>
<dbReference type="Gene3D" id="1.20.1530.20">
    <property type="match status" value="1"/>
</dbReference>
<evidence type="ECO:0000256" key="14">
    <source>
        <dbReference type="SAM" id="Phobius"/>
    </source>
</evidence>
<dbReference type="EMBL" id="CP036290">
    <property type="protein sequence ID" value="QDU84672.1"/>
    <property type="molecule type" value="Genomic_DNA"/>
</dbReference>
<dbReference type="PANTHER" id="PTHR46157">
    <property type="entry name" value="K(+) EFFLUX ANTIPORTER 3, CHLOROPLASTIC"/>
    <property type="match status" value="1"/>
</dbReference>
<feature type="transmembrane region" description="Helical" evidence="14">
    <location>
        <begin position="57"/>
        <end position="76"/>
    </location>
</feature>
<dbReference type="InterPro" id="IPR004771">
    <property type="entry name" value="K/H_exchanger"/>
</dbReference>
<evidence type="ECO:0000256" key="1">
    <source>
        <dbReference type="ARBA" id="ARBA00004429"/>
    </source>
</evidence>
<dbReference type="Gene3D" id="3.40.50.720">
    <property type="entry name" value="NAD(P)-binding Rossmann-like Domain"/>
    <property type="match status" value="1"/>
</dbReference>
<dbReference type="GO" id="GO:0008324">
    <property type="term" value="F:monoatomic cation transmembrane transporter activity"/>
    <property type="evidence" value="ECO:0007669"/>
    <property type="project" value="InterPro"/>
</dbReference>
<feature type="transmembrane region" description="Helical" evidence="14">
    <location>
        <begin position="346"/>
        <end position="370"/>
    </location>
</feature>
<feature type="transmembrane region" description="Helical" evidence="14">
    <location>
        <begin position="259"/>
        <end position="277"/>
    </location>
</feature>
<evidence type="ECO:0000256" key="10">
    <source>
        <dbReference type="ARBA" id="ARBA00022989"/>
    </source>
</evidence>
<evidence type="ECO:0000256" key="11">
    <source>
        <dbReference type="ARBA" id="ARBA00023065"/>
    </source>
</evidence>
<feature type="transmembrane region" description="Helical" evidence="14">
    <location>
        <begin position="148"/>
        <end position="171"/>
    </location>
</feature>
<evidence type="ECO:0000313" key="17">
    <source>
        <dbReference type="Proteomes" id="UP000319342"/>
    </source>
</evidence>
<keyword evidence="12 14" id="KW-0472">Membrane</keyword>
<feature type="transmembrane region" description="Helical" evidence="14">
    <location>
        <begin position="315"/>
        <end position="334"/>
    </location>
</feature>
<dbReference type="SUPFAM" id="SSF51735">
    <property type="entry name" value="NAD(P)-binding Rossmann-fold domains"/>
    <property type="match status" value="1"/>
</dbReference>
<gene>
    <name evidence="16" type="primary">kefC_1</name>
    <name evidence="16" type="ORF">Pla163_17840</name>
</gene>
<evidence type="ECO:0000256" key="7">
    <source>
        <dbReference type="ARBA" id="ARBA00022538"/>
    </source>
</evidence>
<evidence type="ECO:0000256" key="5">
    <source>
        <dbReference type="ARBA" id="ARBA00022475"/>
    </source>
</evidence>
<evidence type="ECO:0000256" key="9">
    <source>
        <dbReference type="ARBA" id="ARBA00022958"/>
    </source>
</evidence>
<dbReference type="Pfam" id="PF02254">
    <property type="entry name" value="TrkA_N"/>
    <property type="match status" value="1"/>
</dbReference>
<feature type="compositionally biased region" description="Basic and acidic residues" evidence="13">
    <location>
        <begin position="630"/>
        <end position="650"/>
    </location>
</feature>
<evidence type="ECO:0000256" key="4">
    <source>
        <dbReference type="ARBA" id="ARBA00022449"/>
    </source>
</evidence>
<dbReference type="GO" id="GO:1902600">
    <property type="term" value="P:proton transmembrane transport"/>
    <property type="evidence" value="ECO:0007669"/>
    <property type="project" value="InterPro"/>
</dbReference>
<dbReference type="NCBIfam" id="TIGR00932">
    <property type="entry name" value="2a37"/>
    <property type="match status" value="1"/>
</dbReference>
<protein>
    <submittedName>
        <fullName evidence="16">Glutathione-regulated potassium-efflux system protein KefC</fullName>
    </submittedName>
</protein>
<dbReference type="RefSeq" id="WP_145186635.1">
    <property type="nucleotide sequence ID" value="NZ_CP036290.1"/>
</dbReference>
<proteinExistence type="inferred from homology"/>
<reference evidence="16 17" key="1">
    <citation type="submission" date="2019-02" db="EMBL/GenBank/DDBJ databases">
        <title>Deep-cultivation of Planctomycetes and their phenomic and genomic characterization uncovers novel biology.</title>
        <authorList>
            <person name="Wiegand S."/>
            <person name="Jogler M."/>
            <person name="Boedeker C."/>
            <person name="Pinto D."/>
            <person name="Vollmers J."/>
            <person name="Rivas-Marin E."/>
            <person name="Kohn T."/>
            <person name="Peeters S.H."/>
            <person name="Heuer A."/>
            <person name="Rast P."/>
            <person name="Oberbeckmann S."/>
            <person name="Bunk B."/>
            <person name="Jeske O."/>
            <person name="Meyerdierks A."/>
            <person name="Storesund J.E."/>
            <person name="Kallscheuer N."/>
            <person name="Luecker S."/>
            <person name="Lage O.M."/>
            <person name="Pohl T."/>
            <person name="Merkel B.J."/>
            <person name="Hornburger P."/>
            <person name="Mueller R.-W."/>
            <person name="Bruemmer F."/>
            <person name="Labrenz M."/>
            <person name="Spormann A.M."/>
            <person name="Op den Camp H."/>
            <person name="Overmann J."/>
            <person name="Amann R."/>
            <person name="Jetten M.S.M."/>
            <person name="Mascher T."/>
            <person name="Medema M.H."/>
            <person name="Devos D.P."/>
            <person name="Kaster A.-K."/>
            <person name="Ovreas L."/>
            <person name="Rohde M."/>
            <person name="Galperin M.Y."/>
            <person name="Jogler C."/>
        </authorList>
    </citation>
    <scope>NUCLEOTIDE SEQUENCE [LARGE SCALE GENOMIC DNA]</scope>
    <source>
        <strain evidence="16 17">Pla163</strain>
    </source>
</reference>